<dbReference type="EMBL" id="JACPUR010000017">
    <property type="protein sequence ID" value="MBI3127335.1"/>
    <property type="molecule type" value="Genomic_DNA"/>
</dbReference>
<dbReference type="PANTHER" id="PTHR40036">
    <property type="entry name" value="MACROCIN O-METHYLTRANSFERASE"/>
    <property type="match status" value="1"/>
</dbReference>
<dbReference type="GO" id="GO:0008168">
    <property type="term" value="F:methyltransferase activity"/>
    <property type="evidence" value="ECO:0007669"/>
    <property type="project" value="UniProtKB-KW"/>
</dbReference>
<sequence>MRNLLKAAIKRAVGAAGFELVRRGSVPDDLRRLRSDFSPEDFRLIEEVALYTQTGPERIVALARSVEYVVGNGIPGAVVECGVWRGGSMMAAAKTLLRLGVQDRELYLFDTFEGMPPPMARDVSHWGEPASEAYARFRGGGAGGIFEANAVPLEEVKAAVLGVGYDPSRIHFIRGKVEDTLPAASPGPIALLRLDTDWYESTKHEMEHLFPLLSRGGVLILDDYGEWQGARTAVDEYIARNAVKILLNRIDHTGRIAVKL</sequence>
<dbReference type="InterPro" id="IPR029063">
    <property type="entry name" value="SAM-dependent_MTases_sf"/>
</dbReference>
<dbReference type="AlphaFoldDB" id="A0A932HX54"/>
<evidence type="ECO:0000313" key="2">
    <source>
        <dbReference type="Proteomes" id="UP000782312"/>
    </source>
</evidence>
<proteinExistence type="predicted"/>
<evidence type="ECO:0000313" key="1">
    <source>
        <dbReference type="EMBL" id="MBI3127335.1"/>
    </source>
</evidence>
<accession>A0A932HX54</accession>
<dbReference type="Gene3D" id="3.40.50.150">
    <property type="entry name" value="Vaccinia Virus protein VP39"/>
    <property type="match status" value="1"/>
</dbReference>
<name>A0A932HX54_UNCTE</name>
<protein>
    <submittedName>
        <fullName evidence="1">Class I SAM-dependent methyltransferase</fullName>
    </submittedName>
</protein>
<dbReference type="PANTHER" id="PTHR40036:SF1">
    <property type="entry name" value="MACROCIN O-METHYLTRANSFERASE"/>
    <property type="match status" value="1"/>
</dbReference>
<comment type="caution">
    <text evidence="1">The sequence shown here is derived from an EMBL/GenBank/DDBJ whole genome shotgun (WGS) entry which is preliminary data.</text>
</comment>
<dbReference type="InterPro" id="IPR008884">
    <property type="entry name" value="TylF_MeTrfase"/>
</dbReference>
<dbReference type="GO" id="GO:0032259">
    <property type="term" value="P:methylation"/>
    <property type="evidence" value="ECO:0007669"/>
    <property type="project" value="UniProtKB-KW"/>
</dbReference>
<gene>
    <name evidence="1" type="ORF">HYZ11_07000</name>
</gene>
<dbReference type="SUPFAM" id="SSF53335">
    <property type="entry name" value="S-adenosyl-L-methionine-dependent methyltransferases"/>
    <property type="match status" value="1"/>
</dbReference>
<organism evidence="1 2">
    <name type="scientific">Tectimicrobiota bacterium</name>
    <dbReference type="NCBI Taxonomy" id="2528274"/>
    <lineage>
        <taxon>Bacteria</taxon>
        <taxon>Pseudomonadati</taxon>
        <taxon>Nitrospinota/Tectimicrobiota group</taxon>
        <taxon>Candidatus Tectimicrobiota</taxon>
    </lineage>
</organism>
<keyword evidence="1" id="KW-0489">Methyltransferase</keyword>
<keyword evidence="1" id="KW-0808">Transferase</keyword>
<reference evidence="1" key="1">
    <citation type="submission" date="2020-07" db="EMBL/GenBank/DDBJ databases">
        <title>Huge and variable diversity of episymbiotic CPR bacteria and DPANN archaea in groundwater ecosystems.</title>
        <authorList>
            <person name="He C.Y."/>
            <person name="Keren R."/>
            <person name="Whittaker M."/>
            <person name="Farag I.F."/>
            <person name="Doudna J."/>
            <person name="Cate J.H.D."/>
            <person name="Banfield J.F."/>
        </authorList>
    </citation>
    <scope>NUCLEOTIDE SEQUENCE</scope>
    <source>
        <strain evidence="1">NC_groundwater_763_Ag_S-0.2um_68_21</strain>
    </source>
</reference>
<dbReference type="Pfam" id="PF05711">
    <property type="entry name" value="TylF"/>
    <property type="match status" value="1"/>
</dbReference>
<dbReference type="Proteomes" id="UP000782312">
    <property type="component" value="Unassembled WGS sequence"/>
</dbReference>